<dbReference type="Proteomes" id="UP000000310">
    <property type="component" value="Chromosome"/>
</dbReference>
<gene>
    <name evidence="5" type="ordered locus">Pedsa_0751</name>
</gene>
<dbReference type="CDD" id="cd07377">
    <property type="entry name" value="WHTH_GntR"/>
    <property type="match status" value="1"/>
</dbReference>
<dbReference type="PRINTS" id="PR00035">
    <property type="entry name" value="HTHGNTR"/>
</dbReference>
<dbReference type="RefSeq" id="WP_013631825.1">
    <property type="nucleotide sequence ID" value="NC_015177.1"/>
</dbReference>
<dbReference type="OrthoDB" id="9799482at2"/>
<dbReference type="SUPFAM" id="SSF46785">
    <property type="entry name" value="Winged helix' DNA-binding domain"/>
    <property type="match status" value="1"/>
</dbReference>
<dbReference type="InterPro" id="IPR000524">
    <property type="entry name" value="Tscrpt_reg_HTH_GntR"/>
</dbReference>
<dbReference type="SUPFAM" id="SSF48008">
    <property type="entry name" value="GntR ligand-binding domain-like"/>
    <property type="match status" value="1"/>
</dbReference>
<dbReference type="InterPro" id="IPR036390">
    <property type="entry name" value="WH_DNA-bd_sf"/>
</dbReference>
<feature type="domain" description="HTH gntR-type" evidence="4">
    <location>
        <begin position="5"/>
        <end position="73"/>
    </location>
</feature>
<dbReference type="HOGENOM" id="CLU_017584_9_2_10"/>
<protein>
    <submittedName>
        <fullName evidence="5">Transcriptional regulator, GntR family</fullName>
    </submittedName>
</protein>
<dbReference type="SMART" id="SM00345">
    <property type="entry name" value="HTH_GNTR"/>
    <property type="match status" value="1"/>
</dbReference>
<sequence>MIIKKSLAESVSDKIKNQILSGFYKSGDKLPIEPELMKDFGVGRSSIREAVKLLVNSGYLRVQQGLGTFVEDASNIKNPLDKNFSKANLEDLDEVRRLLEMKIAEKAAFNRSEEDIRSMKAYLLERKLQAVTGNLEECVKADLNFHTSIAIASKNEIFFELYRTAAKHLKKWFMNHYSNTGSFIETQALHENLLQAIIDKKPNDAWAVAEKIIKWH</sequence>
<keyword evidence="2" id="KW-0238">DNA-binding</keyword>
<evidence type="ECO:0000313" key="5">
    <source>
        <dbReference type="EMBL" id="ADY51324.1"/>
    </source>
</evidence>
<proteinExistence type="predicted"/>
<dbReference type="Pfam" id="PF07729">
    <property type="entry name" value="FCD"/>
    <property type="match status" value="1"/>
</dbReference>
<evidence type="ECO:0000259" key="4">
    <source>
        <dbReference type="PROSITE" id="PS50949"/>
    </source>
</evidence>
<dbReference type="Gene3D" id="1.10.10.10">
    <property type="entry name" value="Winged helix-like DNA-binding domain superfamily/Winged helix DNA-binding domain"/>
    <property type="match status" value="1"/>
</dbReference>
<dbReference type="GO" id="GO:0003700">
    <property type="term" value="F:DNA-binding transcription factor activity"/>
    <property type="evidence" value="ECO:0007669"/>
    <property type="project" value="InterPro"/>
</dbReference>
<dbReference type="InterPro" id="IPR036388">
    <property type="entry name" value="WH-like_DNA-bd_sf"/>
</dbReference>
<dbReference type="AlphaFoldDB" id="F0S926"/>
<dbReference type="InterPro" id="IPR011711">
    <property type="entry name" value="GntR_C"/>
</dbReference>
<accession>F0S926</accession>
<dbReference type="PANTHER" id="PTHR43537:SF47">
    <property type="entry name" value="REGULATORY PROTEIN GNTR HTH"/>
    <property type="match status" value="1"/>
</dbReference>
<keyword evidence="3" id="KW-0804">Transcription</keyword>
<dbReference type="KEGG" id="psn:Pedsa_0751"/>
<dbReference type="GO" id="GO:0003677">
    <property type="term" value="F:DNA binding"/>
    <property type="evidence" value="ECO:0007669"/>
    <property type="project" value="UniProtKB-KW"/>
</dbReference>
<dbReference type="InterPro" id="IPR008920">
    <property type="entry name" value="TF_FadR/GntR_C"/>
</dbReference>
<dbReference type="SMART" id="SM00895">
    <property type="entry name" value="FCD"/>
    <property type="match status" value="1"/>
</dbReference>
<evidence type="ECO:0000256" key="1">
    <source>
        <dbReference type="ARBA" id="ARBA00023015"/>
    </source>
</evidence>
<dbReference type="Pfam" id="PF00392">
    <property type="entry name" value="GntR"/>
    <property type="match status" value="1"/>
</dbReference>
<reference evidence="5 6" key="1">
    <citation type="journal article" date="2011" name="Stand. Genomic Sci.">
        <title>Complete genome sequence of the gliding, heparinolytic Pedobacter saltans type strain (113).</title>
        <authorList>
            <person name="Liolios K."/>
            <person name="Sikorski J."/>
            <person name="Lu M."/>
            <person name="Nolan M."/>
            <person name="Lapidus A."/>
            <person name="Lucas S."/>
            <person name="Hammon N."/>
            <person name="Deshpande S."/>
            <person name="Cheng J.F."/>
            <person name="Tapia R."/>
            <person name="Han C."/>
            <person name="Goodwin L."/>
            <person name="Pitluck S."/>
            <person name="Huntemann M."/>
            <person name="Ivanova N."/>
            <person name="Pagani I."/>
            <person name="Mavromatis K."/>
            <person name="Ovchinikova G."/>
            <person name="Pati A."/>
            <person name="Chen A."/>
            <person name="Palaniappan K."/>
            <person name="Land M."/>
            <person name="Hauser L."/>
            <person name="Brambilla E.M."/>
            <person name="Kotsyurbenko O."/>
            <person name="Rohde M."/>
            <person name="Tindall B.J."/>
            <person name="Abt B."/>
            <person name="Goker M."/>
            <person name="Detter J.C."/>
            <person name="Woyke T."/>
            <person name="Bristow J."/>
            <person name="Eisen J.A."/>
            <person name="Markowitz V."/>
            <person name="Hugenholtz P."/>
            <person name="Klenk H.P."/>
            <person name="Kyrpides N.C."/>
        </authorList>
    </citation>
    <scope>NUCLEOTIDE SEQUENCE [LARGE SCALE GENOMIC DNA]</scope>
    <source>
        <strain evidence="6">ATCC 51119 / DSM 12145 / JCM 21818 / LMG 10337 / NBRC 100064 / NCIMB 13643</strain>
    </source>
</reference>
<dbReference type="EMBL" id="CP002545">
    <property type="protein sequence ID" value="ADY51324.1"/>
    <property type="molecule type" value="Genomic_DNA"/>
</dbReference>
<dbReference type="eggNOG" id="COG2186">
    <property type="taxonomic scope" value="Bacteria"/>
</dbReference>
<keyword evidence="6" id="KW-1185">Reference proteome</keyword>
<keyword evidence="1" id="KW-0805">Transcription regulation</keyword>
<evidence type="ECO:0000313" key="6">
    <source>
        <dbReference type="Proteomes" id="UP000000310"/>
    </source>
</evidence>
<dbReference type="PROSITE" id="PS50949">
    <property type="entry name" value="HTH_GNTR"/>
    <property type="match status" value="1"/>
</dbReference>
<name>F0S926_PSESL</name>
<organism evidence="5 6">
    <name type="scientific">Pseudopedobacter saltans (strain ATCC 51119 / DSM 12145 / JCM 21818 / CCUG 39354 / LMG 10337 / NBRC 100064 / NCIMB 13643)</name>
    <name type="common">Pedobacter saltans</name>
    <dbReference type="NCBI Taxonomy" id="762903"/>
    <lineage>
        <taxon>Bacteria</taxon>
        <taxon>Pseudomonadati</taxon>
        <taxon>Bacteroidota</taxon>
        <taxon>Sphingobacteriia</taxon>
        <taxon>Sphingobacteriales</taxon>
        <taxon>Sphingobacteriaceae</taxon>
        <taxon>Pseudopedobacter</taxon>
    </lineage>
</organism>
<dbReference type="PANTHER" id="PTHR43537">
    <property type="entry name" value="TRANSCRIPTIONAL REGULATOR, GNTR FAMILY"/>
    <property type="match status" value="1"/>
</dbReference>
<dbReference type="Gene3D" id="1.20.120.530">
    <property type="entry name" value="GntR ligand-binding domain-like"/>
    <property type="match status" value="1"/>
</dbReference>
<evidence type="ECO:0000256" key="3">
    <source>
        <dbReference type="ARBA" id="ARBA00023163"/>
    </source>
</evidence>
<evidence type="ECO:0000256" key="2">
    <source>
        <dbReference type="ARBA" id="ARBA00023125"/>
    </source>
</evidence>
<reference evidence="6" key="2">
    <citation type="submission" date="2011-02" db="EMBL/GenBank/DDBJ databases">
        <title>The complete genome of Pedobacter saltans DSM 12145.</title>
        <authorList>
            <consortium name="US DOE Joint Genome Institute (JGI-PGF)"/>
            <person name="Lucas S."/>
            <person name="Copeland A."/>
            <person name="Lapidus A."/>
            <person name="Bruce D."/>
            <person name="Goodwin L."/>
            <person name="Pitluck S."/>
            <person name="Kyrpides N."/>
            <person name="Mavromatis K."/>
            <person name="Pagani I."/>
            <person name="Ivanova N."/>
            <person name="Ovchinnikova G."/>
            <person name="Lu M."/>
            <person name="Detter J.C."/>
            <person name="Han C."/>
            <person name="Land M."/>
            <person name="Hauser L."/>
            <person name="Markowitz V."/>
            <person name="Cheng J.-F."/>
            <person name="Hugenholtz P."/>
            <person name="Woyke T."/>
            <person name="Wu D."/>
            <person name="Tindall B."/>
            <person name="Pomrenke H.G."/>
            <person name="Brambilla E."/>
            <person name="Klenk H.-P."/>
            <person name="Eisen J.A."/>
        </authorList>
    </citation>
    <scope>NUCLEOTIDE SEQUENCE [LARGE SCALE GENOMIC DNA]</scope>
    <source>
        <strain evidence="6">ATCC 51119 / DSM 12145 / JCM 21818 / LMG 10337 / NBRC 100064 / NCIMB 13643</strain>
    </source>
</reference>
<dbReference type="STRING" id="762903.Pedsa_0751"/>